<proteinExistence type="predicted"/>
<evidence type="ECO:0000313" key="3">
    <source>
        <dbReference type="Proteomes" id="UP000316125"/>
    </source>
</evidence>
<feature type="domain" description="Chorismate-utilising enzyme C-terminal" evidence="1">
    <location>
        <begin position="171"/>
        <end position="423"/>
    </location>
</feature>
<accession>A0A4Y5YQH7</accession>
<gene>
    <name evidence="2" type="ORF">FIV50_10240</name>
</gene>
<dbReference type="EMBL" id="CP041040">
    <property type="protein sequence ID" value="QDE35131.1"/>
    <property type="molecule type" value="Genomic_DNA"/>
</dbReference>
<dbReference type="GO" id="GO:0000162">
    <property type="term" value="P:L-tryptophan biosynthetic process"/>
    <property type="evidence" value="ECO:0007669"/>
    <property type="project" value="TreeGrafter"/>
</dbReference>
<dbReference type="Proteomes" id="UP000316125">
    <property type="component" value="Chromosome"/>
</dbReference>
<dbReference type="SUPFAM" id="SSF56322">
    <property type="entry name" value="ADC synthase"/>
    <property type="match status" value="1"/>
</dbReference>
<dbReference type="Gene3D" id="3.60.120.10">
    <property type="entry name" value="Anthranilate synthase"/>
    <property type="match status" value="1"/>
</dbReference>
<dbReference type="OrthoDB" id="3518032at2"/>
<dbReference type="PRINTS" id="PR00095">
    <property type="entry name" value="ANTSNTHASEI"/>
</dbReference>
<dbReference type="InterPro" id="IPR015890">
    <property type="entry name" value="Chorismate_C"/>
</dbReference>
<sequence length="445" mass="46334">MPEPLSTRVFPDRVAPEALFLALEREHSDLFWLDAGADAPEGWSLVGTGVPSAFPGEVRLDVARAAASPAADGVPPLLGGWVGWYDYESGARAAGAPVADAAEVPGGAWLRISRLAAFDHTTGAVWVAAAEADLDDWEVSVSRAAATTVPEDGAALIEVGTRRVEARHTPTEYAALIERCRELIRAGIAYQLCLTTRFTVPGEHDGVAVYRRLRSATPAHHGGFIRIGGRSLLSASPEQFLHAAGGIIRTRPIKGTRPRGTDAAHDAELASELAADAKERAENVMIVDLMRNDLSQVCEPGSIRVDALWAVETYPAVHQLVSTVSGTASSGTTAGALFGAAFPAGSMTGAPKLSAMTRLRELEGGPRGIYAGCFGYIGDDGSLDLAMVIRSIVIGSADAVVGAGGGITWRSVAASEVAEVATKARAPLAALGAEMPAAWASDILN</sequence>
<name>A0A4Y5YQH7_9MICO</name>
<evidence type="ECO:0000313" key="2">
    <source>
        <dbReference type="EMBL" id="QDE35131.1"/>
    </source>
</evidence>
<dbReference type="InterPro" id="IPR005801">
    <property type="entry name" value="ADC_synthase"/>
</dbReference>
<dbReference type="Pfam" id="PF00425">
    <property type="entry name" value="Chorismate_bind"/>
    <property type="match status" value="1"/>
</dbReference>
<dbReference type="PANTHER" id="PTHR11236:SF18">
    <property type="entry name" value="AMINODEOXYCHORISMATE SYNTHASE"/>
    <property type="match status" value="1"/>
</dbReference>
<dbReference type="GO" id="GO:0046820">
    <property type="term" value="F:4-amino-4-deoxychorismate synthase activity"/>
    <property type="evidence" value="ECO:0007669"/>
    <property type="project" value="TreeGrafter"/>
</dbReference>
<evidence type="ECO:0000259" key="1">
    <source>
        <dbReference type="Pfam" id="PF00425"/>
    </source>
</evidence>
<dbReference type="RefSeq" id="WP_140037348.1">
    <property type="nucleotide sequence ID" value="NZ_CP041040.1"/>
</dbReference>
<dbReference type="GO" id="GO:0008153">
    <property type="term" value="P:4-aminobenzoate biosynthetic process"/>
    <property type="evidence" value="ECO:0007669"/>
    <property type="project" value="TreeGrafter"/>
</dbReference>
<dbReference type="InterPro" id="IPR019999">
    <property type="entry name" value="Anth_synth_I-like"/>
</dbReference>
<dbReference type="GO" id="GO:0005737">
    <property type="term" value="C:cytoplasm"/>
    <property type="evidence" value="ECO:0007669"/>
    <property type="project" value="TreeGrafter"/>
</dbReference>
<organism evidence="2 3">
    <name type="scientific">Microbacterium foliorum</name>
    <dbReference type="NCBI Taxonomy" id="104336"/>
    <lineage>
        <taxon>Bacteria</taxon>
        <taxon>Bacillati</taxon>
        <taxon>Actinomycetota</taxon>
        <taxon>Actinomycetes</taxon>
        <taxon>Micrococcales</taxon>
        <taxon>Microbacteriaceae</taxon>
        <taxon>Microbacterium</taxon>
    </lineage>
</organism>
<reference evidence="2 3" key="1">
    <citation type="submission" date="2019-06" db="EMBL/GenBank/DDBJ databases">
        <title>Complete genome of Microbacterium foliorum M2.</title>
        <authorList>
            <person name="Cao G."/>
        </authorList>
    </citation>
    <scope>NUCLEOTIDE SEQUENCE [LARGE SCALE GENOMIC DNA]</scope>
    <source>
        <strain evidence="2 3">M2</strain>
    </source>
</reference>
<dbReference type="PANTHER" id="PTHR11236">
    <property type="entry name" value="AMINOBENZOATE/ANTHRANILATE SYNTHASE"/>
    <property type="match status" value="1"/>
</dbReference>
<dbReference type="AlphaFoldDB" id="A0A4Y5YQH7"/>
<protein>
    <submittedName>
        <fullName evidence="2">Anthranilate synthase component I family protein</fullName>
    </submittedName>
</protein>